<evidence type="ECO:0000313" key="2">
    <source>
        <dbReference type="Proteomes" id="UP001143910"/>
    </source>
</evidence>
<evidence type="ECO:0000313" key="1">
    <source>
        <dbReference type="EMBL" id="KAJ2980395.1"/>
    </source>
</evidence>
<reference evidence="1" key="1">
    <citation type="submission" date="2022-08" db="EMBL/GenBank/DDBJ databases">
        <title>Genome Sequence of Lecanicillium fungicola.</title>
        <authorList>
            <person name="Buettner E."/>
        </authorList>
    </citation>
    <scope>NUCLEOTIDE SEQUENCE</scope>
    <source>
        <strain evidence="1">Babe33</strain>
    </source>
</reference>
<comment type="caution">
    <text evidence="1">The sequence shown here is derived from an EMBL/GenBank/DDBJ whole genome shotgun (WGS) entry which is preliminary data.</text>
</comment>
<organism evidence="1 2">
    <name type="scientific">Zarea fungicola</name>
    <dbReference type="NCBI Taxonomy" id="93591"/>
    <lineage>
        <taxon>Eukaryota</taxon>
        <taxon>Fungi</taxon>
        <taxon>Dikarya</taxon>
        <taxon>Ascomycota</taxon>
        <taxon>Pezizomycotina</taxon>
        <taxon>Sordariomycetes</taxon>
        <taxon>Hypocreomycetidae</taxon>
        <taxon>Hypocreales</taxon>
        <taxon>Cordycipitaceae</taxon>
        <taxon>Zarea</taxon>
    </lineage>
</organism>
<name>A0ACC1NN76_9HYPO</name>
<dbReference type="Proteomes" id="UP001143910">
    <property type="component" value="Unassembled WGS sequence"/>
</dbReference>
<gene>
    <name evidence="1" type="ORF">NQ176_g2670</name>
</gene>
<sequence>MERVRLVEIDYSSVRAELDTGAPKKFNTCFHTEAEAPGFPVPSSFPYAFDRWLPLILESRGLDPSVCQTVSLSRSQIATILNAAKSSIHTGELSRAFGEDLEDEVHPAFTGLRFPPEGLFLRLGACSLKDAATGGQLAARSVEDAVRQVSTSLRAYITLTNILKTDDASAEILCVPFDARMDTAQEYRVFCVPETLRISAVSQYKWHKPWVFASKSPTERQEISETIMQGIHSVHASIIARLQPRGSNALDDMVYSQGFSFDVLNVAGGDSFLLVELNSFGIRGACGSCLFQWLKDKDILYETSGPVEFRVTV</sequence>
<keyword evidence="2" id="KW-1185">Reference proteome</keyword>
<dbReference type="EMBL" id="JANJQO010000202">
    <property type="protein sequence ID" value="KAJ2980395.1"/>
    <property type="molecule type" value="Genomic_DNA"/>
</dbReference>
<protein>
    <submittedName>
        <fullName evidence="1">Uncharacterized protein</fullName>
    </submittedName>
</protein>
<accession>A0ACC1NN76</accession>
<proteinExistence type="predicted"/>